<sequence>MLSTSGDLVFLLQTYFSADISLVRSLYILTALVSLWPLWRLHRRQTHDPRQPALTGWSKSLRQTLQSAAQQHIPYNNDTEYGLDEDSSRAISEGLHADAELVYELLGISPESISASNALPLPPIILCTTHVECVLCDPPQPRRSLRRRIAGQKVKVLTSDLRWREATLFVAHCVDCLADYYPDFITYSDHQGQRRQKLDCSARYLRISKHGIWAERRLAWAQEHALIRFHSGWANFANWVNDLLPMKPLLTNRQSQRLFLEHFTRRLLVAHGQHEDFSVPAHSDATTLAAALRDQIGADGGVLQSALTHGCTGCTHVKRYYSDLEEQGAILDGVDPDQVADIDAEDEELVPNPQEGDIELPGNLAVPAPIHQGAPVGEPRGYVQLAVMDGKTITHKVCALDDCRNPLVDYRRGRFCEDHIDLQNVCGIVPCGRQVAPGEVTCDLEAHRTWYRKWQARFTRMSFAGVQRVIRRQQAAPSNPGGHRPNLQVQLPPLADTPGHEVVHTFRAKTTYCLETIQWACGMPIGWGKCYKSESTPQVLDFINRIWPEEAQHVRPSFIVFDDACDLLRHIVTQDPGDAWVATTKFVVDAWHYIGHKATDVLCRLWCNPAPRDGSQPDLVVVDTDDLGNVHLVRAFNTETAEQFNAWLSGFEGLMRSMTNVNYDFFVHVLFLVYSEEVEERIRRNNQELDEEFWDAVEELL</sequence>
<name>A0A4Q9MA04_9APHY</name>
<protein>
    <recommendedName>
        <fullName evidence="4">CxC5 like cysteine cluster associated with KDZ domain-containing protein</fullName>
    </recommendedName>
</protein>
<feature type="domain" description="CxC5 like cysteine cluster associated with KDZ" evidence="1">
    <location>
        <begin position="122"/>
        <end position="243"/>
    </location>
</feature>
<dbReference type="InterPro" id="IPR041539">
    <property type="entry name" value="CxC5"/>
</dbReference>
<dbReference type="InterPro" id="IPR040898">
    <property type="entry name" value="CxC6"/>
</dbReference>
<dbReference type="Pfam" id="PF18718">
    <property type="entry name" value="CxC5"/>
    <property type="match status" value="1"/>
</dbReference>
<proteinExistence type="predicted"/>
<feature type="domain" description="CxC6 like cysteine cluster associated with KDZ" evidence="2">
    <location>
        <begin position="387"/>
        <end position="451"/>
    </location>
</feature>
<evidence type="ECO:0008006" key="4">
    <source>
        <dbReference type="Google" id="ProtNLM"/>
    </source>
</evidence>
<evidence type="ECO:0000259" key="2">
    <source>
        <dbReference type="Pfam" id="PF18721"/>
    </source>
</evidence>
<dbReference type="EMBL" id="ML143509">
    <property type="protein sequence ID" value="TBU23307.1"/>
    <property type="molecule type" value="Genomic_DNA"/>
</dbReference>
<evidence type="ECO:0000313" key="3">
    <source>
        <dbReference type="EMBL" id="TBU23307.1"/>
    </source>
</evidence>
<dbReference type="AlphaFoldDB" id="A0A4Q9MA04"/>
<evidence type="ECO:0000259" key="1">
    <source>
        <dbReference type="Pfam" id="PF18718"/>
    </source>
</evidence>
<accession>A0A4Q9MA04</accession>
<gene>
    <name evidence="3" type="ORF">BD311DRAFT_674266</name>
</gene>
<dbReference type="Proteomes" id="UP000292957">
    <property type="component" value="Unassembled WGS sequence"/>
</dbReference>
<reference evidence="3" key="1">
    <citation type="submission" date="2019-01" db="EMBL/GenBank/DDBJ databases">
        <title>Draft genome sequences of three monokaryotic isolates of the white-rot basidiomycete fungus Dichomitus squalens.</title>
        <authorList>
            <consortium name="DOE Joint Genome Institute"/>
            <person name="Lopez S.C."/>
            <person name="Andreopoulos B."/>
            <person name="Pangilinan J."/>
            <person name="Lipzen A."/>
            <person name="Riley R."/>
            <person name="Ahrendt S."/>
            <person name="Ng V."/>
            <person name="Barry K."/>
            <person name="Daum C."/>
            <person name="Grigoriev I.V."/>
            <person name="Hilden K.S."/>
            <person name="Makela M.R."/>
            <person name="de Vries R.P."/>
        </authorList>
    </citation>
    <scope>NUCLEOTIDE SEQUENCE [LARGE SCALE GENOMIC DNA]</scope>
    <source>
        <strain evidence="3">OM18370.1</strain>
    </source>
</reference>
<organism evidence="3">
    <name type="scientific">Dichomitus squalens</name>
    <dbReference type="NCBI Taxonomy" id="114155"/>
    <lineage>
        <taxon>Eukaryota</taxon>
        <taxon>Fungi</taxon>
        <taxon>Dikarya</taxon>
        <taxon>Basidiomycota</taxon>
        <taxon>Agaricomycotina</taxon>
        <taxon>Agaricomycetes</taxon>
        <taxon>Polyporales</taxon>
        <taxon>Polyporaceae</taxon>
        <taxon>Dichomitus</taxon>
    </lineage>
</organism>
<dbReference type="Pfam" id="PF18721">
    <property type="entry name" value="CxC6"/>
    <property type="match status" value="1"/>
</dbReference>
<dbReference type="OrthoDB" id="2527272at2759"/>